<evidence type="ECO:0000313" key="3">
    <source>
        <dbReference type="Proteomes" id="UP000738359"/>
    </source>
</evidence>
<proteinExistence type="predicted"/>
<dbReference type="Proteomes" id="UP000738359">
    <property type="component" value="Unassembled WGS sequence"/>
</dbReference>
<reference evidence="2" key="1">
    <citation type="journal article" date="2020" name="Fungal Divers.">
        <title>Resolving the Mortierellaceae phylogeny through synthesis of multi-gene phylogenetics and phylogenomics.</title>
        <authorList>
            <person name="Vandepol N."/>
            <person name="Liber J."/>
            <person name="Desiro A."/>
            <person name="Na H."/>
            <person name="Kennedy M."/>
            <person name="Barry K."/>
            <person name="Grigoriev I.V."/>
            <person name="Miller A.N."/>
            <person name="O'Donnell K."/>
            <person name="Stajich J.E."/>
            <person name="Bonito G."/>
        </authorList>
    </citation>
    <scope>NUCLEOTIDE SEQUENCE</scope>
    <source>
        <strain evidence="2">CK1249</strain>
    </source>
</reference>
<dbReference type="AlphaFoldDB" id="A0A9P6M223"/>
<dbReference type="EMBL" id="JAAAHY010000473">
    <property type="protein sequence ID" value="KAF9963381.1"/>
    <property type="molecule type" value="Genomic_DNA"/>
</dbReference>
<sequence length="92" mass="10443">MYLKLAVAASLLLCGTTSALYANCRTLSGAVPIPLTFECCHTVKSKMGDYSACKVEGKQVQQYQQCCFDNHRGMFISEIDHKESQWRSNWDW</sequence>
<feature type="signal peptide" evidence="1">
    <location>
        <begin position="1"/>
        <end position="19"/>
    </location>
</feature>
<accession>A0A9P6M223</accession>
<comment type="caution">
    <text evidence="2">The sequence shown here is derived from an EMBL/GenBank/DDBJ whole genome shotgun (WGS) entry which is preliminary data.</text>
</comment>
<organism evidence="2 3">
    <name type="scientific">Mortierella alpina</name>
    <name type="common">Oleaginous fungus</name>
    <name type="synonym">Mortierella renispora</name>
    <dbReference type="NCBI Taxonomy" id="64518"/>
    <lineage>
        <taxon>Eukaryota</taxon>
        <taxon>Fungi</taxon>
        <taxon>Fungi incertae sedis</taxon>
        <taxon>Mucoromycota</taxon>
        <taxon>Mortierellomycotina</taxon>
        <taxon>Mortierellomycetes</taxon>
        <taxon>Mortierellales</taxon>
        <taxon>Mortierellaceae</taxon>
        <taxon>Mortierella</taxon>
    </lineage>
</organism>
<keyword evidence="3" id="KW-1185">Reference proteome</keyword>
<gene>
    <name evidence="2" type="ORF">BGZ70_007455</name>
</gene>
<protein>
    <submittedName>
        <fullName evidence="2">Uncharacterized protein</fullName>
    </submittedName>
</protein>
<dbReference type="OrthoDB" id="10346671at2759"/>
<keyword evidence="1" id="KW-0732">Signal</keyword>
<evidence type="ECO:0000256" key="1">
    <source>
        <dbReference type="SAM" id="SignalP"/>
    </source>
</evidence>
<evidence type="ECO:0000313" key="2">
    <source>
        <dbReference type="EMBL" id="KAF9963381.1"/>
    </source>
</evidence>
<name>A0A9P6M223_MORAP</name>
<feature type="chain" id="PRO_5040475940" evidence="1">
    <location>
        <begin position="20"/>
        <end position="92"/>
    </location>
</feature>